<comment type="caution">
    <text evidence="1">The sequence shown here is derived from an EMBL/GenBank/DDBJ whole genome shotgun (WGS) entry which is preliminary data.</text>
</comment>
<reference evidence="1 2" key="1">
    <citation type="journal article" date="2021" name="Int. J. Syst. Evol. Microbiol.">
        <title>Amazonocrinis nigriterrae gen. nov., sp. nov., Atlanticothrix silvestris gen. nov., sp. nov. and Dendronalium phyllosphericum gen. nov., sp. nov., nostocacean cyanobacteria from Brazilian environments.</title>
        <authorList>
            <person name="Alvarenga D.O."/>
            <person name="Andreote A.P.D."/>
            <person name="Branco L.H.Z."/>
            <person name="Delbaje E."/>
            <person name="Cruz R.B."/>
            <person name="Varani A.M."/>
            <person name="Fiore M.F."/>
        </authorList>
    </citation>
    <scope>NUCLEOTIDE SEQUENCE [LARGE SCALE GENOMIC DNA]</scope>
    <source>
        <strain evidence="1 2">CENA357</strain>
    </source>
</reference>
<dbReference type="EMBL" id="JAECZB010000092">
    <property type="protein sequence ID" value="MBH8555114.1"/>
    <property type="molecule type" value="Genomic_DNA"/>
</dbReference>
<dbReference type="AlphaFoldDB" id="A0A8J7L4L5"/>
<evidence type="ECO:0000313" key="2">
    <source>
        <dbReference type="Proteomes" id="UP000599391"/>
    </source>
</evidence>
<sequence>MLALGMLRVLHKNLNYRQKFSWNRLWQAYQRGHHSQLNPDTWEPELLWHLPLTDVQALFFLVKN</sequence>
<name>A0A8J7L4L5_9CYAN</name>
<gene>
    <name evidence="1" type="ORF">I8751_22740</name>
</gene>
<protein>
    <submittedName>
        <fullName evidence="1">Uncharacterized protein</fullName>
    </submittedName>
</protein>
<evidence type="ECO:0000313" key="1">
    <source>
        <dbReference type="EMBL" id="MBH8555114.1"/>
    </source>
</evidence>
<keyword evidence="2" id="KW-1185">Reference proteome</keyword>
<dbReference type="Proteomes" id="UP000599391">
    <property type="component" value="Unassembled WGS sequence"/>
</dbReference>
<proteinExistence type="predicted"/>
<organism evidence="1 2">
    <name type="scientific">Atlanticothrix silvestris CENA357</name>
    <dbReference type="NCBI Taxonomy" id="1725252"/>
    <lineage>
        <taxon>Bacteria</taxon>
        <taxon>Bacillati</taxon>
        <taxon>Cyanobacteriota</taxon>
        <taxon>Cyanophyceae</taxon>
        <taxon>Nostocales</taxon>
        <taxon>Nodulariaceae</taxon>
        <taxon>Atlanticothrix</taxon>
        <taxon>Atlanticothrix silvestris</taxon>
    </lineage>
</organism>
<accession>A0A8J7L4L5</accession>